<keyword evidence="2 3" id="KW-0040">ANK repeat</keyword>
<keyword evidence="1" id="KW-0677">Repeat</keyword>
<proteinExistence type="predicted"/>
<evidence type="ECO:0000313" key="4">
    <source>
        <dbReference type="EMBL" id="KAH7367166.1"/>
    </source>
</evidence>
<reference evidence="4" key="1">
    <citation type="journal article" date="2021" name="Nat. Commun.">
        <title>Genetic determinants of endophytism in the Arabidopsis root mycobiome.</title>
        <authorList>
            <person name="Mesny F."/>
            <person name="Miyauchi S."/>
            <person name="Thiergart T."/>
            <person name="Pickel B."/>
            <person name="Atanasova L."/>
            <person name="Karlsson M."/>
            <person name="Huettel B."/>
            <person name="Barry K.W."/>
            <person name="Haridas S."/>
            <person name="Chen C."/>
            <person name="Bauer D."/>
            <person name="Andreopoulos W."/>
            <person name="Pangilinan J."/>
            <person name="LaButti K."/>
            <person name="Riley R."/>
            <person name="Lipzen A."/>
            <person name="Clum A."/>
            <person name="Drula E."/>
            <person name="Henrissat B."/>
            <person name="Kohler A."/>
            <person name="Grigoriev I.V."/>
            <person name="Martin F.M."/>
            <person name="Hacquard S."/>
        </authorList>
    </citation>
    <scope>NUCLEOTIDE SEQUENCE</scope>
    <source>
        <strain evidence="4">MPI-CAGE-AT-0016</strain>
    </source>
</reference>
<organism evidence="4 5">
    <name type="scientific">Plectosphaerella cucumerina</name>
    <dbReference type="NCBI Taxonomy" id="40658"/>
    <lineage>
        <taxon>Eukaryota</taxon>
        <taxon>Fungi</taxon>
        <taxon>Dikarya</taxon>
        <taxon>Ascomycota</taxon>
        <taxon>Pezizomycotina</taxon>
        <taxon>Sordariomycetes</taxon>
        <taxon>Hypocreomycetidae</taxon>
        <taxon>Glomerellales</taxon>
        <taxon>Plectosphaerellaceae</taxon>
        <taxon>Plectosphaerella</taxon>
    </lineage>
</organism>
<gene>
    <name evidence="4" type="ORF">B0T11DRAFT_274795</name>
</gene>
<feature type="repeat" description="ANK" evidence="3">
    <location>
        <begin position="1"/>
        <end position="32"/>
    </location>
</feature>
<dbReference type="Pfam" id="PF00023">
    <property type="entry name" value="Ank"/>
    <property type="match status" value="1"/>
</dbReference>
<dbReference type="Pfam" id="PF12796">
    <property type="entry name" value="Ank_2"/>
    <property type="match status" value="1"/>
</dbReference>
<dbReference type="AlphaFoldDB" id="A0A8K0TKC5"/>
<sequence>MDTALTSACLHKRMDIVKLLLDSGADINLQSPYAIPPIAAAVSTGSEDLIRLLISRGASVIPGQRSVCTSLWKSPRKDWTNTLRILLDAGLDANTRDYGGDSMLHRATASGAKDAVELLLQHGADVNLRDRRSYTPLYLASISRRGEIWNLLKAAGGLE</sequence>
<evidence type="ECO:0000256" key="1">
    <source>
        <dbReference type="ARBA" id="ARBA00022737"/>
    </source>
</evidence>
<keyword evidence="5" id="KW-1185">Reference proteome</keyword>
<dbReference type="PANTHER" id="PTHR24171">
    <property type="entry name" value="ANKYRIN REPEAT DOMAIN-CONTAINING PROTEIN 39-RELATED"/>
    <property type="match status" value="1"/>
</dbReference>
<dbReference type="Gene3D" id="1.25.40.20">
    <property type="entry name" value="Ankyrin repeat-containing domain"/>
    <property type="match status" value="2"/>
</dbReference>
<accession>A0A8K0TKC5</accession>
<evidence type="ECO:0000256" key="3">
    <source>
        <dbReference type="PROSITE-ProRule" id="PRU00023"/>
    </source>
</evidence>
<dbReference type="InterPro" id="IPR002110">
    <property type="entry name" value="Ankyrin_rpt"/>
</dbReference>
<dbReference type="PROSITE" id="PS50297">
    <property type="entry name" value="ANK_REP_REGION"/>
    <property type="match status" value="2"/>
</dbReference>
<comment type="caution">
    <text evidence="4">The sequence shown here is derived from an EMBL/GenBank/DDBJ whole genome shotgun (WGS) entry which is preliminary data.</text>
</comment>
<dbReference type="PROSITE" id="PS50088">
    <property type="entry name" value="ANK_REPEAT"/>
    <property type="match status" value="2"/>
</dbReference>
<dbReference type="EMBL" id="JAGPXD010000002">
    <property type="protein sequence ID" value="KAH7367166.1"/>
    <property type="molecule type" value="Genomic_DNA"/>
</dbReference>
<evidence type="ECO:0000313" key="5">
    <source>
        <dbReference type="Proteomes" id="UP000813385"/>
    </source>
</evidence>
<dbReference type="InterPro" id="IPR036770">
    <property type="entry name" value="Ankyrin_rpt-contain_sf"/>
</dbReference>
<protein>
    <submittedName>
        <fullName evidence="4">Ankyrin repeat-containing domain protein</fullName>
    </submittedName>
</protein>
<dbReference type="Proteomes" id="UP000813385">
    <property type="component" value="Unassembled WGS sequence"/>
</dbReference>
<dbReference type="SUPFAM" id="SSF48403">
    <property type="entry name" value="Ankyrin repeat"/>
    <property type="match status" value="1"/>
</dbReference>
<name>A0A8K0TKC5_9PEZI</name>
<feature type="repeat" description="ANK" evidence="3">
    <location>
        <begin position="99"/>
        <end position="131"/>
    </location>
</feature>
<evidence type="ECO:0000256" key="2">
    <source>
        <dbReference type="ARBA" id="ARBA00023043"/>
    </source>
</evidence>
<dbReference type="SMART" id="SM00248">
    <property type="entry name" value="ANK"/>
    <property type="match status" value="3"/>
</dbReference>
<dbReference type="OrthoDB" id="4837942at2759"/>